<dbReference type="GO" id="GO:0005576">
    <property type="term" value="C:extracellular region"/>
    <property type="evidence" value="ECO:0007669"/>
    <property type="project" value="UniProtKB-SubCell"/>
</dbReference>
<dbReference type="PROSITE" id="PS51323">
    <property type="entry name" value="IGFBP_N_2"/>
    <property type="match status" value="1"/>
</dbReference>
<feature type="region of interest" description="Disordered" evidence="6">
    <location>
        <begin position="86"/>
        <end position="112"/>
    </location>
</feature>
<dbReference type="PANTHER" id="PTHR11551:SF7">
    <property type="entry name" value="INSULIN-LIKE GROWTH FACTOR-BINDING PROTEIN 4"/>
    <property type="match status" value="1"/>
</dbReference>
<dbReference type="InterPro" id="IPR022321">
    <property type="entry name" value="IGFBP_1-6_chordata"/>
</dbReference>
<dbReference type="InterPro" id="IPR017891">
    <property type="entry name" value="Insulin_GF-bd_Cys-rich_CS"/>
</dbReference>
<keyword evidence="2" id="KW-0964">Secreted</keyword>
<evidence type="ECO:0000313" key="9">
    <source>
        <dbReference type="Proteomes" id="UP001591681"/>
    </source>
</evidence>
<dbReference type="PRINTS" id="PR01976">
    <property type="entry name" value="IGFBPFAMILY"/>
</dbReference>
<dbReference type="InterPro" id="IPR000867">
    <property type="entry name" value="IGFBP-like"/>
</dbReference>
<keyword evidence="4" id="KW-1015">Disulfide bond</keyword>
<comment type="subcellular location">
    <subcellularLocation>
        <location evidence="1">Secreted</location>
    </subcellularLocation>
</comment>
<dbReference type="AlphaFoldDB" id="A0ABD1JJJ7"/>
<name>A0ABD1JJJ7_9TELE</name>
<dbReference type="SUPFAM" id="SSF57184">
    <property type="entry name" value="Growth factor receptor domain"/>
    <property type="match status" value="1"/>
</dbReference>
<dbReference type="PANTHER" id="PTHR11551">
    <property type="entry name" value="INSULIN-LIKE GROWTH FACTOR BINDING PROTEIN"/>
    <property type="match status" value="1"/>
</dbReference>
<feature type="compositionally biased region" description="Gly residues" evidence="6">
    <location>
        <begin position="130"/>
        <end position="139"/>
    </location>
</feature>
<proteinExistence type="predicted"/>
<dbReference type="GO" id="GO:0019838">
    <property type="term" value="F:growth factor binding"/>
    <property type="evidence" value="ECO:0007669"/>
    <property type="project" value="UniProtKB-KW"/>
</dbReference>
<gene>
    <name evidence="8" type="ORF">ACEWY4_017874</name>
</gene>
<evidence type="ECO:0000313" key="8">
    <source>
        <dbReference type="EMBL" id="KAL2086815.1"/>
    </source>
</evidence>
<protein>
    <recommendedName>
        <fullName evidence="7">IGFBP N-terminal domain-containing protein</fullName>
    </recommendedName>
</protein>
<evidence type="ECO:0000256" key="2">
    <source>
        <dbReference type="ARBA" id="ARBA00022525"/>
    </source>
</evidence>
<feature type="domain" description="IGFBP N-terminal" evidence="7">
    <location>
        <begin position="193"/>
        <end position="274"/>
    </location>
</feature>
<dbReference type="FunFam" id="4.10.40.20:FF:000001">
    <property type="entry name" value="Insulin-like growth factor binding protein 5"/>
    <property type="match status" value="1"/>
</dbReference>
<dbReference type="Gene3D" id="4.10.40.20">
    <property type="match status" value="1"/>
</dbReference>
<dbReference type="Proteomes" id="UP001591681">
    <property type="component" value="Unassembled WGS sequence"/>
</dbReference>
<accession>A0ABD1JJJ7</accession>
<evidence type="ECO:0000259" key="7">
    <source>
        <dbReference type="PROSITE" id="PS51323"/>
    </source>
</evidence>
<evidence type="ECO:0000256" key="4">
    <source>
        <dbReference type="ARBA" id="ARBA00023157"/>
    </source>
</evidence>
<dbReference type="SMART" id="SM00121">
    <property type="entry name" value="IB"/>
    <property type="match status" value="1"/>
</dbReference>
<dbReference type="InterPro" id="IPR009030">
    <property type="entry name" value="Growth_fac_rcpt_cys_sf"/>
</dbReference>
<organism evidence="8 9">
    <name type="scientific">Coilia grayii</name>
    <name type="common">Gray's grenadier anchovy</name>
    <dbReference type="NCBI Taxonomy" id="363190"/>
    <lineage>
        <taxon>Eukaryota</taxon>
        <taxon>Metazoa</taxon>
        <taxon>Chordata</taxon>
        <taxon>Craniata</taxon>
        <taxon>Vertebrata</taxon>
        <taxon>Euteleostomi</taxon>
        <taxon>Actinopterygii</taxon>
        <taxon>Neopterygii</taxon>
        <taxon>Teleostei</taxon>
        <taxon>Clupei</taxon>
        <taxon>Clupeiformes</taxon>
        <taxon>Clupeoidei</taxon>
        <taxon>Engraulidae</taxon>
        <taxon>Coilinae</taxon>
        <taxon>Coilia</taxon>
    </lineage>
</organism>
<reference evidence="8 9" key="1">
    <citation type="submission" date="2024-09" db="EMBL/GenBank/DDBJ databases">
        <title>A chromosome-level genome assembly of Gray's grenadier anchovy, Coilia grayii.</title>
        <authorList>
            <person name="Fu Z."/>
        </authorList>
    </citation>
    <scope>NUCLEOTIDE SEQUENCE [LARGE SCALE GENOMIC DNA]</scope>
    <source>
        <strain evidence="8">G4</strain>
        <tissue evidence="8">Muscle</tissue>
    </source>
</reference>
<keyword evidence="5" id="KW-0340">Growth factor binding</keyword>
<comment type="caution">
    <text evidence="8">The sequence shown here is derived from an EMBL/GenBank/DDBJ whole genome shotgun (WGS) entry which is preliminary data.</text>
</comment>
<dbReference type="PROSITE" id="PS00222">
    <property type="entry name" value="IGFBP_N_1"/>
    <property type="match status" value="1"/>
</dbReference>
<keyword evidence="9" id="KW-1185">Reference proteome</keyword>
<dbReference type="Pfam" id="PF00219">
    <property type="entry name" value="IGFBP"/>
    <property type="match status" value="1"/>
</dbReference>
<dbReference type="EMBL" id="JBHFQA010000015">
    <property type="protein sequence ID" value="KAL2086815.1"/>
    <property type="molecule type" value="Genomic_DNA"/>
</dbReference>
<evidence type="ECO:0000256" key="3">
    <source>
        <dbReference type="ARBA" id="ARBA00022604"/>
    </source>
</evidence>
<evidence type="ECO:0000256" key="1">
    <source>
        <dbReference type="ARBA" id="ARBA00004613"/>
    </source>
</evidence>
<feature type="region of interest" description="Disordered" evidence="6">
    <location>
        <begin position="128"/>
        <end position="153"/>
    </location>
</feature>
<evidence type="ECO:0000256" key="5">
    <source>
        <dbReference type="ARBA" id="ARBA00023183"/>
    </source>
</evidence>
<keyword evidence="3" id="KW-0341">Growth regulation</keyword>
<sequence>MWGYHGANNKTRLDIADTALSSRSSTLPKIYYLSTSSTHPAITITSTSTIATTPHHSTPHLHPRTRTSPMPGAPACQLVSNEGVLHHHHHHHHHNHHHHHHHHHQQQQQQQQQAYLLYRATCSLAEEKGGGGGGGGGAGSSSIAIGPPRHSRHHHHHNLRRSCWAACWALYAALALVLSLSLSAEPCLAEDASAIRCPVCTEERLAGCRSVPEGCEETVREPGCGCCPTCALQRGAHCGVYTPRCGTGLRCYPARNADRPLHSLMHGQGVCTDEREVEERIAESVCIQLMRELLNDLAEQTSADSVLATLLKQH</sequence>
<feature type="compositionally biased region" description="Basic residues" evidence="6">
    <location>
        <begin position="86"/>
        <end position="105"/>
    </location>
</feature>
<evidence type="ECO:0000256" key="6">
    <source>
        <dbReference type="SAM" id="MobiDB-lite"/>
    </source>
</evidence>